<evidence type="ECO:0000256" key="5">
    <source>
        <dbReference type="ARBA" id="ARBA00022777"/>
    </source>
</evidence>
<dbReference type="PROSITE" id="PS50109">
    <property type="entry name" value="HIS_KIN"/>
    <property type="match status" value="1"/>
</dbReference>
<evidence type="ECO:0000313" key="9">
    <source>
        <dbReference type="EMBL" id="GLI53432.1"/>
    </source>
</evidence>
<organism evidence="9 10">
    <name type="scientific">Thermodesulfovibrio yellowstonii</name>
    <dbReference type="NCBI Taxonomy" id="28262"/>
    <lineage>
        <taxon>Bacteria</taxon>
        <taxon>Pseudomonadati</taxon>
        <taxon>Nitrospirota</taxon>
        <taxon>Thermodesulfovibrionia</taxon>
        <taxon>Thermodesulfovibrionales</taxon>
        <taxon>Thermodesulfovibrionaceae</taxon>
        <taxon>Thermodesulfovibrio</taxon>
    </lineage>
</organism>
<dbReference type="InterPro" id="IPR003594">
    <property type="entry name" value="HATPase_dom"/>
</dbReference>
<evidence type="ECO:0000256" key="4">
    <source>
        <dbReference type="ARBA" id="ARBA00022741"/>
    </source>
</evidence>
<name>A0A9W6LK78_9BACT</name>
<dbReference type="PANTHER" id="PTHR43065:SF46">
    <property type="entry name" value="C4-DICARBOXYLATE TRANSPORT SENSOR PROTEIN DCTB"/>
    <property type="match status" value="1"/>
</dbReference>
<dbReference type="Pfam" id="PF02518">
    <property type="entry name" value="HATPase_c"/>
    <property type="match status" value="1"/>
</dbReference>
<keyword evidence="6" id="KW-0067">ATP-binding</keyword>
<evidence type="ECO:0000256" key="3">
    <source>
        <dbReference type="ARBA" id="ARBA00022679"/>
    </source>
</evidence>
<dbReference type="PRINTS" id="PR00344">
    <property type="entry name" value="BCTRLSENSOR"/>
</dbReference>
<evidence type="ECO:0000256" key="6">
    <source>
        <dbReference type="ARBA" id="ARBA00022840"/>
    </source>
</evidence>
<dbReference type="AlphaFoldDB" id="A0A9W6LK78"/>
<dbReference type="EMBL" id="BSDX01000001">
    <property type="protein sequence ID" value="GLI53432.1"/>
    <property type="molecule type" value="Genomic_DNA"/>
</dbReference>
<dbReference type="Proteomes" id="UP001144297">
    <property type="component" value="Unassembled WGS sequence"/>
</dbReference>
<keyword evidence="4" id="KW-0547">Nucleotide-binding</keyword>
<keyword evidence="7" id="KW-0902">Two-component regulatory system</keyword>
<dbReference type="InterPro" id="IPR036890">
    <property type="entry name" value="HATPase_C_sf"/>
</dbReference>
<evidence type="ECO:0000256" key="1">
    <source>
        <dbReference type="ARBA" id="ARBA00000085"/>
    </source>
</evidence>
<sequence length="387" mass="44869">MKIFQKETQLGEIFLKFIDIYSESVIVFEPERYEILYMNQKAKDFLEGNPDLSTFFQEDEYLNFIKLIKDCHKVEENRVISFKRNDNKKGVLLFSLYPVAYDDYRTVCFTFKDITEKINKKEEKRRKNAQLILQDKLKSVDLVTSSISHEINNICNFMVNNLKITFQAWNDIFTIIKEYEDENGEFLIGGISSSEIDKVIPRLMISIIDGINRISDTIDDFRKYVKEGLNSETAVIDINEVVRRVVTILNHHIFIYTENFNFNFTEGLPKIKGNMQKLEQLIINLLMNALQSLPNRQRGVFISTGMTSDKVYIEINDEGVGIPKNIMPHIYEPFFSTKYSSGGSGLGLYLSKSIIEDFGGEINIQSEENRGTKVTIYLPYVLENGKF</sequence>
<keyword evidence="10" id="KW-1185">Reference proteome</keyword>
<dbReference type="SUPFAM" id="SSF55874">
    <property type="entry name" value="ATPase domain of HSP90 chaperone/DNA topoisomerase II/histidine kinase"/>
    <property type="match status" value="1"/>
</dbReference>
<dbReference type="PANTHER" id="PTHR43065">
    <property type="entry name" value="SENSOR HISTIDINE KINASE"/>
    <property type="match status" value="1"/>
</dbReference>
<reference evidence="9" key="1">
    <citation type="submission" date="2022-12" db="EMBL/GenBank/DDBJ databases">
        <title>Reference genome sequencing for broad-spectrum identification of bacterial and archaeal isolates by mass spectrometry.</title>
        <authorList>
            <person name="Sekiguchi Y."/>
            <person name="Tourlousse D.M."/>
        </authorList>
    </citation>
    <scope>NUCLEOTIDE SEQUENCE</scope>
    <source>
        <strain evidence="9">TSL-P1</strain>
    </source>
</reference>
<dbReference type="InterPro" id="IPR005467">
    <property type="entry name" value="His_kinase_dom"/>
</dbReference>
<evidence type="ECO:0000313" key="10">
    <source>
        <dbReference type="Proteomes" id="UP001144297"/>
    </source>
</evidence>
<accession>A0A9W6LK78</accession>
<keyword evidence="5 9" id="KW-0418">Kinase</keyword>
<dbReference type="GO" id="GO:0004673">
    <property type="term" value="F:protein histidine kinase activity"/>
    <property type="evidence" value="ECO:0007669"/>
    <property type="project" value="UniProtKB-EC"/>
</dbReference>
<evidence type="ECO:0000256" key="7">
    <source>
        <dbReference type="ARBA" id="ARBA00023012"/>
    </source>
</evidence>
<proteinExistence type="predicted"/>
<keyword evidence="3" id="KW-0808">Transferase</keyword>
<dbReference type="GO" id="GO:0005524">
    <property type="term" value="F:ATP binding"/>
    <property type="evidence" value="ECO:0007669"/>
    <property type="project" value="UniProtKB-KW"/>
</dbReference>
<evidence type="ECO:0000256" key="2">
    <source>
        <dbReference type="ARBA" id="ARBA00012438"/>
    </source>
</evidence>
<evidence type="ECO:0000259" key="8">
    <source>
        <dbReference type="PROSITE" id="PS50109"/>
    </source>
</evidence>
<dbReference type="Gene3D" id="1.10.287.130">
    <property type="match status" value="1"/>
</dbReference>
<dbReference type="GO" id="GO:0000160">
    <property type="term" value="P:phosphorelay signal transduction system"/>
    <property type="evidence" value="ECO:0007669"/>
    <property type="project" value="UniProtKB-KW"/>
</dbReference>
<dbReference type="EC" id="2.7.13.3" evidence="2"/>
<comment type="caution">
    <text evidence="9">The sequence shown here is derived from an EMBL/GenBank/DDBJ whole genome shotgun (WGS) entry which is preliminary data.</text>
</comment>
<feature type="domain" description="Histidine kinase" evidence="8">
    <location>
        <begin position="146"/>
        <end position="382"/>
    </location>
</feature>
<dbReference type="Gene3D" id="3.30.565.10">
    <property type="entry name" value="Histidine kinase-like ATPase, C-terminal domain"/>
    <property type="match status" value="1"/>
</dbReference>
<dbReference type="InterPro" id="IPR004358">
    <property type="entry name" value="Sig_transdc_His_kin-like_C"/>
</dbReference>
<comment type="catalytic activity">
    <reaction evidence="1">
        <text>ATP + protein L-histidine = ADP + protein N-phospho-L-histidine.</text>
        <dbReference type="EC" id="2.7.13.3"/>
    </reaction>
</comment>
<gene>
    <name evidence="9" type="ORF">TISLANDTSLP1_11250</name>
</gene>
<dbReference type="SMART" id="SM00387">
    <property type="entry name" value="HATPase_c"/>
    <property type="match status" value="1"/>
</dbReference>
<protein>
    <recommendedName>
        <fullName evidence="2">histidine kinase</fullName>
        <ecNumber evidence="2">2.7.13.3</ecNumber>
    </recommendedName>
</protein>